<feature type="transmembrane region" description="Helical" evidence="7">
    <location>
        <begin position="113"/>
        <end position="133"/>
    </location>
</feature>
<feature type="transmembrane region" description="Helical" evidence="7">
    <location>
        <begin position="51"/>
        <end position="73"/>
    </location>
</feature>
<keyword evidence="5 7" id="KW-1133">Transmembrane helix</keyword>
<evidence type="ECO:0000256" key="6">
    <source>
        <dbReference type="ARBA" id="ARBA00023136"/>
    </source>
</evidence>
<feature type="transmembrane region" description="Helical" evidence="7">
    <location>
        <begin position="80"/>
        <end position="101"/>
    </location>
</feature>
<comment type="subcellular location">
    <subcellularLocation>
        <location evidence="1">Cell membrane</location>
        <topology evidence="1">Multi-pass membrane protein</topology>
    </subcellularLocation>
</comment>
<dbReference type="InterPro" id="IPR032808">
    <property type="entry name" value="DoxX"/>
</dbReference>
<evidence type="ECO:0000313" key="9">
    <source>
        <dbReference type="Proteomes" id="UP001056426"/>
    </source>
</evidence>
<evidence type="ECO:0000256" key="7">
    <source>
        <dbReference type="SAM" id="Phobius"/>
    </source>
</evidence>
<evidence type="ECO:0000256" key="5">
    <source>
        <dbReference type="ARBA" id="ARBA00022989"/>
    </source>
</evidence>
<dbReference type="PANTHER" id="PTHR33452:SF1">
    <property type="entry name" value="INNER MEMBRANE PROTEIN YPHA-RELATED"/>
    <property type="match status" value="1"/>
</dbReference>
<dbReference type="PANTHER" id="PTHR33452">
    <property type="entry name" value="OXIDOREDUCTASE CATD-RELATED"/>
    <property type="match status" value="1"/>
</dbReference>
<keyword evidence="3" id="KW-1003">Cell membrane</keyword>
<organism evidence="8 9">
    <name type="scientific">Xiashengella succiniciproducens</name>
    <dbReference type="NCBI Taxonomy" id="2949635"/>
    <lineage>
        <taxon>Bacteria</taxon>
        <taxon>Pseudomonadati</taxon>
        <taxon>Bacteroidota</taxon>
        <taxon>Bacteroidia</taxon>
        <taxon>Marinilabiliales</taxon>
        <taxon>Marinilabiliaceae</taxon>
        <taxon>Xiashengella</taxon>
    </lineage>
</organism>
<evidence type="ECO:0000256" key="4">
    <source>
        <dbReference type="ARBA" id="ARBA00022692"/>
    </source>
</evidence>
<dbReference type="Proteomes" id="UP001056426">
    <property type="component" value="Chromosome"/>
</dbReference>
<evidence type="ECO:0000256" key="2">
    <source>
        <dbReference type="ARBA" id="ARBA00006679"/>
    </source>
</evidence>
<accession>A0A9J6ZTD0</accession>
<feature type="transmembrane region" description="Helical" evidence="7">
    <location>
        <begin position="12"/>
        <end position="31"/>
    </location>
</feature>
<dbReference type="EMBL" id="CP098400">
    <property type="protein sequence ID" value="URW80827.1"/>
    <property type="molecule type" value="Genomic_DNA"/>
</dbReference>
<dbReference type="KEGG" id="alkq:M9189_05620"/>
<dbReference type="GO" id="GO:0005886">
    <property type="term" value="C:plasma membrane"/>
    <property type="evidence" value="ECO:0007669"/>
    <property type="project" value="UniProtKB-SubCell"/>
</dbReference>
<sequence length="140" mass="14592">MKSSTNNTVDLAALVLRVGFGFFIAFGHGLGKLQMLLSGNFQFPPLFGLSPAINLGLATFLEFVAGLAVLVGFKTRLASLGLIGIMFVAGIIVHFSDPLFAMSAGGGSSKEMALLYLLAFAGTMILGSGRYSVDALIGKK</sequence>
<reference evidence="8" key="2">
    <citation type="submission" date="2022-06" db="EMBL/GenBank/DDBJ databases">
        <title>Xiashengella guii gen. nov. sp. nov., a bacterium isolated form anaerobic digestion tank.</title>
        <authorList>
            <person name="Huang H."/>
        </authorList>
    </citation>
    <scope>NUCLEOTIDE SEQUENCE</scope>
    <source>
        <strain evidence="8">Ai-910</strain>
    </source>
</reference>
<dbReference type="InterPro" id="IPR051907">
    <property type="entry name" value="DoxX-like_oxidoreductase"/>
</dbReference>
<evidence type="ECO:0000313" key="8">
    <source>
        <dbReference type="EMBL" id="URW80827.1"/>
    </source>
</evidence>
<dbReference type="RefSeq" id="WP_250725280.1">
    <property type="nucleotide sequence ID" value="NZ_CP098400.1"/>
</dbReference>
<dbReference type="AlphaFoldDB" id="A0A9J6ZTD0"/>
<evidence type="ECO:0000256" key="1">
    <source>
        <dbReference type="ARBA" id="ARBA00004651"/>
    </source>
</evidence>
<evidence type="ECO:0000256" key="3">
    <source>
        <dbReference type="ARBA" id="ARBA00022475"/>
    </source>
</evidence>
<dbReference type="Pfam" id="PF07681">
    <property type="entry name" value="DoxX"/>
    <property type="match status" value="1"/>
</dbReference>
<comment type="similarity">
    <text evidence="2">Belongs to the DoxX family.</text>
</comment>
<gene>
    <name evidence="8" type="ORF">M9189_05620</name>
</gene>
<keyword evidence="9" id="KW-1185">Reference proteome</keyword>
<reference evidence="8" key="1">
    <citation type="submission" date="2022-05" db="EMBL/GenBank/DDBJ databases">
        <authorList>
            <person name="Sun X."/>
        </authorList>
    </citation>
    <scope>NUCLEOTIDE SEQUENCE</scope>
    <source>
        <strain evidence="8">Ai-910</strain>
    </source>
</reference>
<keyword evidence="4 7" id="KW-0812">Transmembrane</keyword>
<name>A0A9J6ZTD0_9BACT</name>
<proteinExistence type="inferred from homology"/>
<protein>
    <submittedName>
        <fullName evidence="8">DoxX family protein</fullName>
    </submittedName>
</protein>
<keyword evidence="6 7" id="KW-0472">Membrane</keyword>